<organism evidence="1 2">
    <name type="scientific">Gossypium gossypioides</name>
    <name type="common">Mexican cotton</name>
    <name type="synonym">Selera gossypioides</name>
    <dbReference type="NCBI Taxonomy" id="34282"/>
    <lineage>
        <taxon>Eukaryota</taxon>
        <taxon>Viridiplantae</taxon>
        <taxon>Streptophyta</taxon>
        <taxon>Embryophyta</taxon>
        <taxon>Tracheophyta</taxon>
        <taxon>Spermatophyta</taxon>
        <taxon>Magnoliopsida</taxon>
        <taxon>eudicotyledons</taxon>
        <taxon>Gunneridae</taxon>
        <taxon>Pentapetalae</taxon>
        <taxon>rosids</taxon>
        <taxon>malvids</taxon>
        <taxon>Malvales</taxon>
        <taxon>Malvaceae</taxon>
        <taxon>Malvoideae</taxon>
        <taxon>Gossypium</taxon>
    </lineage>
</organism>
<gene>
    <name evidence="1" type="ORF">Gogos_000132</name>
</gene>
<keyword evidence="2" id="KW-1185">Reference proteome</keyword>
<comment type="caution">
    <text evidence="1">The sequence shown here is derived from an EMBL/GenBank/DDBJ whole genome shotgun (WGS) entry which is preliminary data.</text>
</comment>
<dbReference type="Proteomes" id="UP000593579">
    <property type="component" value="Unassembled WGS sequence"/>
</dbReference>
<name>A0A7J9D2H4_GOSGO</name>
<dbReference type="EMBL" id="JABEZY010265936">
    <property type="protein sequence ID" value="MBA0754930.1"/>
    <property type="molecule type" value="Genomic_DNA"/>
</dbReference>
<protein>
    <submittedName>
        <fullName evidence="1">Uncharacterized protein</fullName>
    </submittedName>
</protein>
<accession>A0A7J9D2H4</accession>
<proteinExistence type="predicted"/>
<evidence type="ECO:0000313" key="1">
    <source>
        <dbReference type="EMBL" id="MBA0754930.1"/>
    </source>
</evidence>
<reference evidence="1 2" key="1">
    <citation type="journal article" date="2019" name="Genome Biol. Evol.">
        <title>Insights into the evolution of the New World diploid cottons (Gossypium, subgenus Houzingenia) based on genome sequencing.</title>
        <authorList>
            <person name="Grover C.E."/>
            <person name="Arick M.A. 2nd"/>
            <person name="Thrash A."/>
            <person name="Conover J.L."/>
            <person name="Sanders W.S."/>
            <person name="Peterson D.G."/>
            <person name="Frelichowski J.E."/>
            <person name="Scheffler J.A."/>
            <person name="Scheffler B.E."/>
            <person name="Wendel J.F."/>
        </authorList>
    </citation>
    <scope>NUCLEOTIDE SEQUENCE [LARGE SCALE GENOMIC DNA]</scope>
    <source>
        <strain evidence="1">5</strain>
        <tissue evidence="1">Leaf</tissue>
    </source>
</reference>
<evidence type="ECO:0000313" key="2">
    <source>
        <dbReference type="Proteomes" id="UP000593579"/>
    </source>
</evidence>
<dbReference type="OrthoDB" id="999756at2759"/>
<dbReference type="AlphaFoldDB" id="A0A7J9D2H4"/>
<sequence>MELALYADTITLDYDIWRQRRVKNQLTPLTDYAFQNLFSEEVSSELEMARHEFEQLMTSQSERKS</sequence>